<evidence type="ECO:0000313" key="2">
    <source>
        <dbReference type="Proteomes" id="UP000320643"/>
    </source>
</evidence>
<reference evidence="1 2" key="1">
    <citation type="submission" date="2019-07" db="EMBL/GenBank/DDBJ databases">
        <title>Flavobacterium sp. nov., isolated from glacier ice.</title>
        <authorList>
            <person name="Liu Q."/>
            <person name="Xin Y.-H."/>
        </authorList>
    </citation>
    <scope>NUCLEOTIDE SEQUENCE [LARGE SCALE GENOMIC DNA]</scope>
    <source>
        <strain evidence="1 2">ZT4R6</strain>
    </source>
</reference>
<dbReference type="EMBL" id="VJVZ01000010">
    <property type="protein sequence ID" value="TRW22998.1"/>
    <property type="molecule type" value="Genomic_DNA"/>
</dbReference>
<proteinExistence type="predicted"/>
<organism evidence="1 2">
    <name type="scientific">Flavobacterium zepuense</name>
    <dbReference type="NCBI Taxonomy" id="2593302"/>
    <lineage>
        <taxon>Bacteria</taxon>
        <taxon>Pseudomonadati</taxon>
        <taxon>Bacteroidota</taxon>
        <taxon>Flavobacteriia</taxon>
        <taxon>Flavobacteriales</taxon>
        <taxon>Flavobacteriaceae</taxon>
        <taxon>Flavobacterium</taxon>
    </lineage>
</organism>
<protein>
    <recommendedName>
        <fullName evidence="3">DUF4595 domain-containing protein</fullName>
    </recommendedName>
</protein>
<dbReference type="Proteomes" id="UP000320643">
    <property type="component" value="Unassembled WGS sequence"/>
</dbReference>
<gene>
    <name evidence="1" type="ORF">FMM05_14975</name>
</gene>
<sequence length="293" mass="33257">MKKILFAFLCAIPFTSCSDSDVTDVKNVQQSVNEITDEPEDEPEIAAYELDSVIQYSGGNASVFEFSNNKMVKQSIGNQLFYEYSYNQDGQLSSMTGKDEQGNINFTRSVSYGADKRIIAKNDTYYNNIQNTTSTENVTYIYNNANNTVTADFDSYDEYAQDRVYHFNAAGLLSKITTTDGTDIQVYEYNGNNISQMTSGSIYGFTYDNVTAVKGEYLNMYRNQFKNYSSYIVYTGYMVVKTVTHNYLSQFTDYSGVANYTYQFNAEGYPVEVNVNHPTANDEQIVIKYKPTE</sequence>
<evidence type="ECO:0008006" key="3">
    <source>
        <dbReference type="Google" id="ProtNLM"/>
    </source>
</evidence>
<name>A0A552UXQ9_9FLAO</name>
<evidence type="ECO:0000313" key="1">
    <source>
        <dbReference type="EMBL" id="TRW22998.1"/>
    </source>
</evidence>
<dbReference type="AlphaFoldDB" id="A0A552UXQ9"/>
<accession>A0A552UXQ9</accession>
<dbReference type="RefSeq" id="WP_143374213.1">
    <property type="nucleotide sequence ID" value="NZ_VJVZ01000010.1"/>
</dbReference>
<comment type="caution">
    <text evidence="1">The sequence shown here is derived from an EMBL/GenBank/DDBJ whole genome shotgun (WGS) entry which is preliminary data.</text>
</comment>
<keyword evidence="2" id="KW-1185">Reference proteome</keyword>
<dbReference type="OrthoDB" id="1339960at2"/>